<dbReference type="Pfam" id="PF03288">
    <property type="entry name" value="Pox_D5"/>
    <property type="match status" value="1"/>
</dbReference>
<dbReference type="AlphaFoldDB" id="X1BPN0"/>
<dbReference type="EMBL" id="BART01011509">
    <property type="protein sequence ID" value="GAG86018.1"/>
    <property type="molecule type" value="Genomic_DNA"/>
</dbReference>
<reference evidence="3" key="1">
    <citation type="journal article" date="2014" name="Front. Microbiol.">
        <title>High frequency of phylogenetically diverse reductive dehalogenase-homologous genes in deep subseafloor sedimentary metagenomes.</title>
        <authorList>
            <person name="Kawai M."/>
            <person name="Futagami T."/>
            <person name="Toyoda A."/>
            <person name="Takaki Y."/>
            <person name="Nishi S."/>
            <person name="Hori S."/>
            <person name="Arai W."/>
            <person name="Tsubouchi T."/>
            <person name="Morono Y."/>
            <person name="Uchiyama I."/>
            <person name="Ito T."/>
            <person name="Fujiyama A."/>
            <person name="Inagaki F."/>
            <person name="Takami H."/>
        </authorList>
    </citation>
    <scope>NUCLEOTIDE SEQUENCE</scope>
    <source>
        <strain evidence="3">Expedition CK06-06</strain>
    </source>
</reference>
<dbReference type="InterPro" id="IPR004968">
    <property type="entry name" value="DNA_primase/NTPase_C"/>
</dbReference>
<protein>
    <recommendedName>
        <fullName evidence="2">DNA primase/nucleoside triphosphatase C-terminal domain-containing protein</fullName>
    </recommendedName>
</protein>
<gene>
    <name evidence="3" type="ORF">S01H4_24492</name>
</gene>
<feature type="domain" description="DNA primase/nucleoside triphosphatase C-terminal" evidence="2">
    <location>
        <begin position="103"/>
        <end position="155"/>
    </location>
</feature>
<feature type="compositionally biased region" description="Basic and acidic residues" evidence="1">
    <location>
        <begin position="224"/>
        <end position="236"/>
    </location>
</feature>
<evidence type="ECO:0000313" key="3">
    <source>
        <dbReference type="EMBL" id="GAG86018.1"/>
    </source>
</evidence>
<evidence type="ECO:0000259" key="2">
    <source>
        <dbReference type="Pfam" id="PF03288"/>
    </source>
</evidence>
<accession>X1BPN0</accession>
<comment type="caution">
    <text evidence="3">The sequence shown here is derived from an EMBL/GenBank/DDBJ whole genome shotgun (WGS) entry which is preliminary data.</text>
</comment>
<organism evidence="3">
    <name type="scientific">marine sediment metagenome</name>
    <dbReference type="NCBI Taxonomy" id="412755"/>
    <lineage>
        <taxon>unclassified sequences</taxon>
        <taxon>metagenomes</taxon>
        <taxon>ecological metagenomes</taxon>
    </lineage>
</organism>
<proteinExistence type="predicted"/>
<feature type="non-terminal residue" evidence="3">
    <location>
        <position position="263"/>
    </location>
</feature>
<feature type="region of interest" description="Disordered" evidence="1">
    <location>
        <begin position="224"/>
        <end position="263"/>
    </location>
</feature>
<name>X1BPN0_9ZZZZ</name>
<sequence length="263" mass="29737">MLNHAKLSFATNKMPRTPDSSRAFHRRWLVMNCPNFFVKDATPEMAEQNTYPCDPDIISKITTPAELSGLFNLALEGRRRLLREGGFDLGTVDERQKIYEELMDPISAFLQNCVQTIDPAGVVPQDHFYQFYFQFCRTKGYTPILKQTFTKQIKPRIINIGEARLTIGDGRPRCWTGISMSPDKTKAACAKCEAYIACVSTKRVTRKSKVLPVRFEKLVKEEQGRIKMGEKPKKPTPDTTGLDEDPGIERTLVTSPTIDAAIT</sequence>
<evidence type="ECO:0000256" key="1">
    <source>
        <dbReference type="SAM" id="MobiDB-lite"/>
    </source>
</evidence>